<name>A0A1S9PGV9_9SPHI</name>
<dbReference type="Gene3D" id="3.40.640.10">
    <property type="entry name" value="Type I PLP-dependent aspartate aminotransferase-like (Major domain)"/>
    <property type="match status" value="1"/>
</dbReference>
<dbReference type="PANTHER" id="PTHR43713:SF3">
    <property type="entry name" value="GLUTAMATE-1-SEMIALDEHYDE 2,1-AMINOMUTASE 1, CHLOROPLASTIC-RELATED"/>
    <property type="match status" value="1"/>
</dbReference>
<gene>
    <name evidence="4" type="ORF">BC343_06590</name>
</gene>
<dbReference type="InterPro" id="IPR005814">
    <property type="entry name" value="Aminotrans_3"/>
</dbReference>
<reference evidence="4 5" key="1">
    <citation type="submission" date="2016-07" db="EMBL/GenBank/DDBJ databases">
        <title>Genomic analysis of zinc-resistant bacterium Mucilaginibacter pedocola TBZ30.</title>
        <authorList>
            <person name="Huang J."/>
            <person name="Tang J."/>
        </authorList>
    </citation>
    <scope>NUCLEOTIDE SEQUENCE [LARGE SCALE GENOMIC DNA]</scope>
    <source>
        <strain evidence="4 5">TBZ30</strain>
    </source>
</reference>
<comment type="cofactor">
    <cofactor evidence="1">
        <name>pyridoxal 5'-phosphate</name>
        <dbReference type="ChEBI" id="CHEBI:597326"/>
    </cofactor>
</comment>
<dbReference type="PANTHER" id="PTHR43713">
    <property type="entry name" value="GLUTAMATE-1-SEMIALDEHYDE 2,1-AMINOMUTASE"/>
    <property type="match status" value="1"/>
</dbReference>
<evidence type="ECO:0000313" key="4">
    <source>
        <dbReference type="EMBL" id="OOQ59808.1"/>
    </source>
</evidence>
<protein>
    <submittedName>
        <fullName evidence="4">Aminotransferase class III</fullName>
    </submittedName>
</protein>
<dbReference type="AlphaFoldDB" id="A0A1S9PGV9"/>
<dbReference type="InterPro" id="IPR015424">
    <property type="entry name" value="PyrdxlP-dep_Trfase"/>
</dbReference>
<dbReference type="Pfam" id="PF00202">
    <property type="entry name" value="Aminotran_3"/>
    <property type="match status" value="1"/>
</dbReference>
<evidence type="ECO:0000256" key="3">
    <source>
        <dbReference type="RuleBase" id="RU003560"/>
    </source>
</evidence>
<evidence type="ECO:0000313" key="5">
    <source>
        <dbReference type="Proteomes" id="UP000189739"/>
    </source>
</evidence>
<dbReference type="Proteomes" id="UP000189739">
    <property type="component" value="Unassembled WGS sequence"/>
</dbReference>
<dbReference type="SUPFAM" id="SSF53383">
    <property type="entry name" value="PLP-dependent transferases"/>
    <property type="match status" value="1"/>
</dbReference>
<comment type="similarity">
    <text evidence="3">Belongs to the class-III pyridoxal-phosphate-dependent aminotransferase family.</text>
</comment>
<keyword evidence="4" id="KW-0808">Transferase</keyword>
<dbReference type="STRING" id="1792845.BC343_06590"/>
<dbReference type="GO" id="GO:0008483">
    <property type="term" value="F:transaminase activity"/>
    <property type="evidence" value="ECO:0007669"/>
    <property type="project" value="UniProtKB-KW"/>
</dbReference>
<proteinExistence type="inferred from homology"/>
<sequence length="446" mass="49178">MPNTIDLNNNFPDITESDKIYERALKLQKPVTQTLAKGPGQFTKGVAPKYLTKGKGSHVWDADGNEYIDFNAAIGPVSLGYAYPAVDEAIRKQLNDGITFSLMHPLEVELSELVTKVIPNAEAVKIAKTGADVCSAAIRVARAFTGRDKVFCCGYHGWHDWYIGITSRNAGIPESTQEMTYTFEYNDIESVKAALDETVAALILEPFIFQAPAPGFLQELAELCKANGTLLIFDEMWTGFRVALGGAQEYFNVKADLAVFSKACANGMPIALLTGRADVMELFNSEVFSYTTFGGEALSIASCIATINELRDKLVPQYLDEKGALLKDGYNALTIELGMDQYTTCIGFNCRTMVTFTPDAGNGLELKTLMQQEMIKRGVLWAGFHNMCYSHTNEDIQYTLSAYRDVLPIVKEAILSGDIKQYLKGEVLEAVFRKVSNYNIKPKTVA</sequence>
<keyword evidence="2 3" id="KW-0663">Pyridoxal phosphate</keyword>
<keyword evidence="4" id="KW-0032">Aminotransferase</keyword>
<dbReference type="GO" id="GO:0030170">
    <property type="term" value="F:pyridoxal phosphate binding"/>
    <property type="evidence" value="ECO:0007669"/>
    <property type="project" value="InterPro"/>
</dbReference>
<organism evidence="4 5">
    <name type="scientific">Mucilaginibacter pedocola</name>
    <dbReference type="NCBI Taxonomy" id="1792845"/>
    <lineage>
        <taxon>Bacteria</taxon>
        <taxon>Pseudomonadati</taxon>
        <taxon>Bacteroidota</taxon>
        <taxon>Sphingobacteriia</taxon>
        <taxon>Sphingobacteriales</taxon>
        <taxon>Sphingobacteriaceae</taxon>
        <taxon>Mucilaginibacter</taxon>
    </lineage>
</organism>
<comment type="caution">
    <text evidence="4">The sequence shown here is derived from an EMBL/GenBank/DDBJ whole genome shotgun (WGS) entry which is preliminary data.</text>
</comment>
<evidence type="ECO:0000256" key="1">
    <source>
        <dbReference type="ARBA" id="ARBA00001933"/>
    </source>
</evidence>
<dbReference type="OrthoDB" id="1286826at2"/>
<keyword evidence="5" id="KW-1185">Reference proteome</keyword>
<dbReference type="InterPro" id="IPR015421">
    <property type="entry name" value="PyrdxlP-dep_Trfase_major"/>
</dbReference>
<dbReference type="Gene3D" id="3.90.1150.10">
    <property type="entry name" value="Aspartate Aminotransferase, domain 1"/>
    <property type="match status" value="1"/>
</dbReference>
<accession>A0A1S9PGV9</accession>
<dbReference type="EMBL" id="MBTF01000012">
    <property type="protein sequence ID" value="OOQ59808.1"/>
    <property type="molecule type" value="Genomic_DNA"/>
</dbReference>
<dbReference type="RefSeq" id="WP_078348563.1">
    <property type="nucleotide sequence ID" value="NZ_MBTF01000012.1"/>
</dbReference>
<evidence type="ECO:0000256" key="2">
    <source>
        <dbReference type="ARBA" id="ARBA00022898"/>
    </source>
</evidence>
<dbReference type="InterPro" id="IPR015422">
    <property type="entry name" value="PyrdxlP-dep_Trfase_small"/>
</dbReference>